<protein>
    <submittedName>
        <fullName evidence="1">Uncharacterized protein</fullName>
    </submittedName>
</protein>
<dbReference type="GO" id="GO:0016567">
    <property type="term" value="P:protein ubiquitination"/>
    <property type="evidence" value="ECO:0007669"/>
    <property type="project" value="UniProtKB-UniPathway"/>
</dbReference>
<evidence type="ECO:0000313" key="1">
    <source>
        <dbReference type="EnsemblPlants" id="Kaladp0071s0358.1.v1.1"/>
    </source>
</evidence>
<dbReference type="AlphaFoldDB" id="A0A7N0UM53"/>
<dbReference type="Gramene" id="Kaladp0071s0358.1.v1.1">
    <property type="protein sequence ID" value="Kaladp0071s0358.1.v1.1"/>
    <property type="gene ID" value="Kaladp0071s0358.v1.1"/>
</dbReference>
<accession>A0A7N0UM53</accession>
<proteinExistence type="predicted"/>
<keyword evidence="2" id="KW-1185">Reference proteome</keyword>
<reference evidence="1" key="1">
    <citation type="submission" date="2021-01" db="UniProtKB">
        <authorList>
            <consortium name="EnsemblPlants"/>
        </authorList>
    </citation>
    <scope>IDENTIFICATION</scope>
</reference>
<dbReference type="Proteomes" id="UP000594263">
    <property type="component" value="Unplaced"/>
</dbReference>
<dbReference type="EnsemblPlants" id="Kaladp0071s0358.1.v1.1">
    <property type="protein sequence ID" value="Kaladp0071s0358.1.v1.1"/>
    <property type="gene ID" value="Kaladp0071s0358.v1.1"/>
</dbReference>
<name>A0A7N0UM53_KALFE</name>
<evidence type="ECO:0000313" key="2">
    <source>
        <dbReference type="Proteomes" id="UP000594263"/>
    </source>
</evidence>
<organism evidence="1 2">
    <name type="scientific">Kalanchoe fedtschenkoi</name>
    <name type="common">Lavender scallops</name>
    <name type="synonym">South American air plant</name>
    <dbReference type="NCBI Taxonomy" id="63787"/>
    <lineage>
        <taxon>Eukaryota</taxon>
        <taxon>Viridiplantae</taxon>
        <taxon>Streptophyta</taxon>
        <taxon>Embryophyta</taxon>
        <taxon>Tracheophyta</taxon>
        <taxon>Spermatophyta</taxon>
        <taxon>Magnoliopsida</taxon>
        <taxon>eudicotyledons</taxon>
        <taxon>Gunneridae</taxon>
        <taxon>Pentapetalae</taxon>
        <taxon>Saxifragales</taxon>
        <taxon>Crassulaceae</taxon>
        <taxon>Kalanchoe</taxon>
    </lineage>
</organism>
<sequence>MLAAVQSADLSAAKNVFVAAIRFATTIEESRPSFGDELKASAQEQVDYMLREDADTSLVAGSEDVISEILSGCGTSFRRWIC</sequence>
<dbReference type="UniPathway" id="UPA00143"/>